<evidence type="ECO:0000259" key="6">
    <source>
        <dbReference type="Pfam" id="PF04542"/>
    </source>
</evidence>
<comment type="caution">
    <text evidence="8">The sequence shown here is derived from an EMBL/GenBank/DDBJ whole genome shotgun (WGS) entry which is preliminary data.</text>
</comment>
<evidence type="ECO:0000256" key="2">
    <source>
        <dbReference type="ARBA" id="ARBA00023015"/>
    </source>
</evidence>
<evidence type="ECO:0000259" key="7">
    <source>
        <dbReference type="Pfam" id="PF08281"/>
    </source>
</evidence>
<dbReference type="CDD" id="cd06171">
    <property type="entry name" value="Sigma70_r4"/>
    <property type="match status" value="1"/>
</dbReference>
<keyword evidence="3" id="KW-0731">Sigma factor</keyword>
<sequence>MNTPQELITRCQQGDPYAYTRLYDLNAKYVYNAICRYVEHTGEAEDIMQEAFVDAYHSIGKLANADSFRPWIKRIAINKAINWLRKRKLEYTELEDDTWVEEETPVNEDDFEYTMNRVSQAIEGLPLAYRTIFQLYAVENIPQVEIAQMLGMSNSTVRVQYFRAKAKVLEMLKEGQYER</sequence>
<evidence type="ECO:0000313" key="8">
    <source>
        <dbReference type="EMBL" id="MDT3403693.1"/>
    </source>
</evidence>
<dbReference type="InterPro" id="IPR036388">
    <property type="entry name" value="WH-like_DNA-bd_sf"/>
</dbReference>
<reference evidence="9" key="1">
    <citation type="submission" date="2023-07" db="EMBL/GenBank/DDBJ databases">
        <title>Functional and genomic diversity of the sorghum phyllosphere microbiome.</title>
        <authorList>
            <person name="Shade A."/>
        </authorList>
    </citation>
    <scope>NUCLEOTIDE SEQUENCE [LARGE SCALE GENOMIC DNA]</scope>
    <source>
        <strain evidence="9">SORGH_AS_0422</strain>
    </source>
</reference>
<feature type="domain" description="RNA polymerase sigma-70 region 2" evidence="6">
    <location>
        <begin position="22"/>
        <end position="88"/>
    </location>
</feature>
<dbReference type="PANTHER" id="PTHR43133:SF8">
    <property type="entry name" value="RNA POLYMERASE SIGMA FACTOR HI_1459-RELATED"/>
    <property type="match status" value="1"/>
</dbReference>
<name>A0ABU3GV90_9SPHI</name>
<gene>
    <name evidence="8" type="ORF">QE417_002765</name>
</gene>
<keyword evidence="4" id="KW-0238">DNA-binding</keyword>
<comment type="similarity">
    <text evidence="1">Belongs to the sigma-70 factor family. ECF subfamily.</text>
</comment>
<keyword evidence="9" id="KW-1185">Reference proteome</keyword>
<evidence type="ECO:0000313" key="9">
    <source>
        <dbReference type="Proteomes" id="UP001258315"/>
    </source>
</evidence>
<dbReference type="PANTHER" id="PTHR43133">
    <property type="entry name" value="RNA POLYMERASE ECF-TYPE SIGMA FACTO"/>
    <property type="match status" value="1"/>
</dbReference>
<dbReference type="RefSeq" id="WP_311950912.1">
    <property type="nucleotide sequence ID" value="NZ_JAVLVU010000001.1"/>
</dbReference>
<keyword evidence="2" id="KW-0805">Transcription regulation</keyword>
<dbReference type="Pfam" id="PF04542">
    <property type="entry name" value="Sigma70_r2"/>
    <property type="match status" value="1"/>
</dbReference>
<dbReference type="SUPFAM" id="SSF88659">
    <property type="entry name" value="Sigma3 and sigma4 domains of RNA polymerase sigma factors"/>
    <property type="match status" value="1"/>
</dbReference>
<evidence type="ECO:0000256" key="4">
    <source>
        <dbReference type="ARBA" id="ARBA00023125"/>
    </source>
</evidence>
<dbReference type="InterPro" id="IPR013324">
    <property type="entry name" value="RNA_pol_sigma_r3/r4-like"/>
</dbReference>
<evidence type="ECO:0000256" key="3">
    <source>
        <dbReference type="ARBA" id="ARBA00023082"/>
    </source>
</evidence>
<accession>A0ABU3GV90</accession>
<dbReference type="InterPro" id="IPR014284">
    <property type="entry name" value="RNA_pol_sigma-70_dom"/>
</dbReference>
<dbReference type="InterPro" id="IPR013325">
    <property type="entry name" value="RNA_pol_sigma_r2"/>
</dbReference>
<dbReference type="EMBL" id="JAVLVU010000001">
    <property type="protein sequence ID" value="MDT3403693.1"/>
    <property type="molecule type" value="Genomic_DNA"/>
</dbReference>
<dbReference type="InterPro" id="IPR039425">
    <property type="entry name" value="RNA_pol_sigma-70-like"/>
</dbReference>
<evidence type="ECO:0000256" key="5">
    <source>
        <dbReference type="ARBA" id="ARBA00023163"/>
    </source>
</evidence>
<proteinExistence type="inferred from homology"/>
<dbReference type="Proteomes" id="UP001258315">
    <property type="component" value="Unassembled WGS sequence"/>
</dbReference>
<dbReference type="SUPFAM" id="SSF88946">
    <property type="entry name" value="Sigma2 domain of RNA polymerase sigma factors"/>
    <property type="match status" value="1"/>
</dbReference>
<organism evidence="8 9">
    <name type="scientific">Mucilaginibacter terrae</name>
    <dbReference type="NCBI Taxonomy" id="1955052"/>
    <lineage>
        <taxon>Bacteria</taxon>
        <taxon>Pseudomonadati</taxon>
        <taxon>Bacteroidota</taxon>
        <taxon>Sphingobacteriia</taxon>
        <taxon>Sphingobacteriales</taxon>
        <taxon>Sphingobacteriaceae</taxon>
        <taxon>Mucilaginibacter</taxon>
    </lineage>
</organism>
<keyword evidence="5" id="KW-0804">Transcription</keyword>
<evidence type="ECO:0000256" key="1">
    <source>
        <dbReference type="ARBA" id="ARBA00010641"/>
    </source>
</evidence>
<dbReference type="InterPro" id="IPR007627">
    <property type="entry name" value="RNA_pol_sigma70_r2"/>
</dbReference>
<dbReference type="Gene3D" id="1.10.1740.10">
    <property type="match status" value="1"/>
</dbReference>
<feature type="domain" description="RNA polymerase sigma factor 70 region 4 type 2" evidence="7">
    <location>
        <begin position="117"/>
        <end position="167"/>
    </location>
</feature>
<dbReference type="InterPro" id="IPR013249">
    <property type="entry name" value="RNA_pol_sigma70_r4_t2"/>
</dbReference>
<dbReference type="Gene3D" id="1.10.10.10">
    <property type="entry name" value="Winged helix-like DNA-binding domain superfamily/Winged helix DNA-binding domain"/>
    <property type="match status" value="1"/>
</dbReference>
<dbReference type="NCBIfam" id="TIGR02937">
    <property type="entry name" value="sigma70-ECF"/>
    <property type="match status" value="1"/>
</dbReference>
<dbReference type="Pfam" id="PF08281">
    <property type="entry name" value="Sigma70_r4_2"/>
    <property type="match status" value="1"/>
</dbReference>
<protein>
    <submittedName>
        <fullName evidence="8">RNA polymerase sigma factor (Sigma-70 family)</fullName>
    </submittedName>
</protein>